<dbReference type="GO" id="GO:0016787">
    <property type="term" value="F:hydrolase activity"/>
    <property type="evidence" value="ECO:0007669"/>
    <property type="project" value="UniProtKB-KW"/>
</dbReference>
<gene>
    <name evidence="10" type="primary">rhlE</name>
    <name evidence="10" type="ORF">bsdtb5_09090</name>
</gene>
<dbReference type="GO" id="GO:0033592">
    <property type="term" value="F:RNA strand annealing activity"/>
    <property type="evidence" value="ECO:0007669"/>
    <property type="project" value="TreeGrafter"/>
</dbReference>
<dbReference type="Proteomes" id="UP000595897">
    <property type="component" value="Chromosome"/>
</dbReference>
<dbReference type="InterPro" id="IPR027417">
    <property type="entry name" value="P-loop_NTPase"/>
</dbReference>
<feature type="domain" description="Helicase ATP-binding" evidence="7">
    <location>
        <begin position="32"/>
        <end position="204"/>
    </location>
</feature>
<dbReference type="AlphaFoldDB" id="A0A7R7IC72"/>
<dbReference type="SUPFAM" id="SSF52540">
    <property type="entry name" value="P-loop containing nucleoside triphosphate hydrolases"/>
    <property type="match status" value="1"/>
</dbReference>
<feature type="domain" description="Helicase C-terminal" evidence="8">
    <location>
        <begin position="215"/>
        <end position="375"/>
    </location>
</feature>
<dbReference type="Pfam" id="PF00270">
    <property type="entry name" value="DEAD"/>
    <property type="match status" value="1"/>
</dbReference>
<dbReference type="PANTHER" id="PTHR47963:SF7">
    <property type="entry name" value="ATP-DEPENDENT RNA HELICASE YFML-RELATED"/>
    <property type="match status" value="1"/>
</dbReference>
<keyword evidence="2 6" id="KW-0378">Hydrolase</keyword>
<dbReference type="InterPro" id="IPR011545">
    <property type="entry name" value="DEAD/DEAH_box_helicase_dom"/>
</dbReference>
<dbReference type="InterPro" id="IPR014014">
    <property type="entry name" value="RNA_helicase_DEAD_Q_motif"/>
</dbReference>
<keyword evidence="11" id="KW-1185">Reference proteome</keyword>
<proteinExistence type="inferred from homology"/>
<dbReference type="PROSITE" id="PS00039">
    <property type="entry name" value="DEAD_ATP_HELICASE"/>
    <property type="match status" value="1"/>
</dbReference>
<dbReference type="Pfam" id="PF00271">
    <property type="entry name" value="Helicase_C"/>
    <property type="match status" value="1"/>
</dbReference>
<evidence type="ECO:0000256" key="6">
    <source>
        <dbReference type="RuleBase" id="RU000492"/>
    </source>
</evidence>
<dbReference type="GO" id="GO:0005829">
    <property type="term" value="C:cytosol"/>
    <property type="evidence" value="ECO:0007669"/>
    <property type="project" value="TreeGrafter"/>
</dbReference>
<sequence>MNFSQLDLNEKIIKALEVEKITNPTKVQEDVIQKILSNQDLIVQSKTGSGKTLAYLLPFFQKYQEMQKINCAIILVPTHELAMQVFRQAEAIAKNSNLPVKSAVVMGNVNIDRQILKLKEKPQIIIGTAGRIHELIKLKKIAAHTVKSIVVDEADKLFDKNNIESVKAVIKCTMRDRQLLLFSASMTKPTIEIAKTIMKEPEVIISEKEDSIPKNISHIYVIVEKRDKIETLRKLARILKPKKAMVFINRVNDIEEANQKLQYHKFKSDCIHGANIKTDRKKIIENFRNGTIQYLIATDIAARGLHFEGVDVVFHVSIPEEPMDYLHRAGRTGRNDSKGLSVLIVTKEELEFVKRYQKQYGINIVAKAMYQGKLVRGNSK</sequence>
<comment type="similarity">
    <text evidence="6">Belongs to the DEAD box helicase family.</text>
</comment>
<keyword evidence="4 6" id="KW-0067">ATP-binding</keyword>
<evidence type="ECO:0000259" key="9">
    <source>
        <dbReference type="PROSITE" id="PS51195"/>
    </source>
</evidence>
<dbReference type="PANTHER" id="PTHR47963">
    <property type="entry name" value="DEAD-BOX ATP-DEPENDENT RNA HELICASE 47, MITOCHONDRIAL"/>
    <property type="match status" value="1"/>
</dbReference>
<dbReference type="GO" id="GO:0005524">
    <property type="term" value="F:ATP binding"/>
    <property type="evidence" value="ECO:0007669"/>
    <property type="project" value="UniProtKB-KW"/>
</dbReference>
<keyword evidence="1 6" id="KW-0547">Nucleotide-binding</keyword>
<protein>
    <submittedName>
        <fullName evidence="10">DEAD/DEAH box helicase</fullName>
    </submittedName>
</protein>
<dbReference type="KEGG" id="ahb:bsdtb5_09090"/>
<evidence type="ECO:0000256" key="1">
    <source>
        <dbReference type="ARBA" id="ARBA00022741"/>
    </source>
</evidence>
<dbReference type="PROSITE" id="PS51194">
    <property type="entry name" value="HELICASE_CTER"/>
    <property type="match status" value="1"/>
</dbReference>
<dbReference type="SMART" id="SM00487">
    <property type="entry name" value="DEXDc"/>
    <property type="match status" value="1"/>
</dbReference>
<dbReference type="RefSeq" id="WP_271714883.1">
    <property type="nucleotide sequence ID" value="NZ_AP024169.1"/>
</dbReference>
<feature type="domain" description="DEAD-box RNA helicase Q" evidence="9">
    <location>
        <begin position="1"/>
        <end position="29"/>
    </location>
</feature>
<dbReference type="InterPro" id="IPR014001">
    <property type="entry name" value="Helicase_ATP-bd"/>
</dbReference>
<dbReference type="EMBL" id="AP024169">
    <property type="protein sequence ID" value="BCN29614.1"/>
    <property type="molecule type" value="Genomic_DNA"/>
</dbReference>
<dbReference type="PROSITE" id="PS51192">
    <property type="entry name" value="HELICASE_ATP_BIND_1"/>
    <property type="match status" value="1"/>
</dbReference>
<evidence type="ECO:0000313" key="10">
    <source>
        <dbReference type="EMBL" id="BCN29614.1"/>
    </source>
</evidence>
<dbReference type="InterPro" id="IPR000629">
    <property type="entry name" value="RNA-helicase_DEAD-box_CS"/>
</dbReference>
<accession>A0A7R7IC72</accession>
<reference evidence="10 11" key="1">
    <citation type="submission" date="2020-11" db="EMBL/GenBank/DDBJ databases">
        <title>Draft genome sequencing of a Lachnospiraceae strain isolated from anoxic soil subjected to BSD treatment.</title>
        <authorList>
            <person name="Uek A."/>
            <person name="Tonouchi A."/>
        </authorList>
    </citation>
    <scope>NUCLEOTIDE SEQUENCE [LARGE SCALE GENOMIC DNA]</scope>
    <source>
        <strain evidence="10 11">TB5</strain>
    </source>
</reference>
<dbReference type="CDD" id="cd00268">
    <property type="entry name" value="DEADc"/>
    <property type="match status" value="1"/>
</dbReference>
<dbReference type="InterPro" id="IPR044742">
    <property type="entry name" value="DEAD/DEAH_RhlB"/>
</dbReference>
<dbReference type="GO" id="GO:0009409">
    <property type="term" value="P:response to cold"/>
    <property type="evidence" value="ECO:0007669"/>
    <property type="project" value="TreeGrafter"/>
</dbReference>
<dbReference type="GO" id="GO:0003724">
    <property type="term" value="F:RNA helicase activity"/>
    <property type="evidence" value="ECO:0007669"/>
    <property type="project" value="InterPro"/>
</dbReference>
<evidence type="ECO:0000259" key="8">
    <source>
        <dbReference type="PROSITE" id="PS51194"/>
    </source>
</evidence>
<evidence type="ECO:0000259" key="7">
    <source>
        <dbReference type="PROSITE" id="PS51192"/>
    </source>
</evidence>
<keyword evidence="3 6" id="KW-0347">Helicase</keyword>
<evidence type="ECO:0000256" key="5">
    <source>
        <dbReference type="PROSITE-ProRule" id="PRU00552"/>
    </source>
</evidence>
<evidence type="ECO:0000313" key="11">
    <source>
        <dbReference type="Proteomes" id="UP000595897"/>
    </source>
</evidence>
<dbReference type="PROSITE" id="PS51195">
    <property type="entry name" value="Q_MOTIF"/>
    <property type="match status" value="1"/>
</dbReference>
<organism evidence="10 11">
    <name type="scientific">Anaeromicropila herbilytica</name>
    <dbReference type="NCBI Taxonomy" id="2785025"/>
    <lineage>
        <taxon>Bacteria</taxon>
        <taxon>Bacillati</taxon>
        <taxon>Bacillota</taxon>
        <taxon>Clostridia</taxon>
        <taxon>Lachnospirales</taxon>
        <taxon>Lachnospiraceae</taxon>
        <taxon>Anaeromicropila</taxon>
    </lineage>
</organism>
<dbReference type="InterPro" id="IPR001650">
    <property type="entry name" value="Helicase_C-like"/>
</dbReference>
<dbReference type="InterPro" id="IPR050547">
    <property type="entry name" value="DEAD_box_RNA_helicases"/>
</dbReference>
<dbReference type="CDD" id="cd18787">
    <property type="entry name" value="SF2_C_DEAD"/>
    <property type="match status" value="1"/>
</dbReference>
<evidence type="ECO:0000256" key="4">
    <source>
        <dbReference type="ARBA" id="ARBA00022840"/>
    </source>
</evidence>
<name>A0A7R7IC72_9FIRM</name>
<dbReference type="SMART" id="SM00490">
    <property type="entry name" value="HELICc"/>
    <property type="match status" value="1"/>
</dbReference>
<evidence type="ECO:0000256" key="3">
    <source>
        <dbReference type="ARBA" id="ARBA00022806"/>
    </source>
</evidence>
<dbReference type="Gene3D" id="3.40.50.300">
    <property type="entry name" value="P-loop containing nucleotide triphosphate hydrolases"/>
    <property type="match status" value="2"/>
</dbReference>
<feature type="short sequence motif" description="Q motif" evidence="5">
    <location>
        <begin position="1"/>
        <end position="29"/>
    </location>
</feature>
<evidence type="ECO:0000256" key="2">
    <source>
        <dbReference type="ARBA" id="ARBA00022801"/>
    </source>
</evidence>
<dbReference type="GO" id="GO:0005840">
    <property type="term" value="C:ribosome"/>
    <property type="evidence" value="ECO:0007669"/>
    <property type="project" value="TreeGrafter"/>
</dbReference>